<dbReference type="InterPro" id="IPR026444">
    <property type="entry name" value="Secre_tail"/>
</dbReference>
<reference evidence="3 4" key="1">
    <citation type="submission" date="2016-10" db="EMBL/GenBank/DDBJ databases">
        <authorList>
            <person name="de Groot N.N."/>
        </authorList>
    </citation>
    <scope>NUCLEOTIDE SEQUENCE [LARGE SCALE GENOMIC DNA]</scope>
    <source>
        <strain evidence="3 4">DSM 6793</strain>
    </source>
</reference>
<feature type="domain" description="Secretion system C-terminal sorting" evidence="2">
    <location>
        <begin position="220"/>
        <end position="290"/>
    </location>
</feature>
<dbReference type="EMBL" id="FOLE01000002">
    <property type="protein sequence ID" value="SFC01390.1"/>
    <property type="molecule type" value="Genomic_DNA"/>
</dbReference>
<dbReference type="RefSeq" id="WP_091508678.1">
    <property type="nucleotide sequence ID" value="NZ_FOLE01000002.1"/>
</dbReference>
<evidence type="ECO:0000259" key="2">
    <source>
        <dbReference type="Pfam" id="PF18962"/>
    </source>
</evidence>
<dbReference type="AlphaFoldDB" id="A0A1I1FWN0"/>
<name>A0A1I1FWN0_9BACT</name>
<keyword evidence="1" id="KW-0732">Signal</keyword>
<dbReference type="Pfam" id="PF18962">
    <property type="entry name" value="Por_Secre_tail"/>
    <property type="match status" value="1"/>
</dbReference>
<organism evidence="3 4">
    <name type="scientific">Flexibacter flexilis DSM 6793</name>
    <dbReference type="NCBI Taxonomy" id="927664"/>
    <lineage>
        <taxon>Bacteria</taxon>
        <taxon>Pseudomonadati</taxon>
        <taxon>Bacteroidota</taxon>
        <taxon>Cytophagia</taxon>
        <taxon>Cytophagales</taxon>
        <taxon>Flexibacteraceae</taxon>
        <taxon>Flexibacter</taxon>
    </lineage>
</organism>
<evidence type="ECO:0000313" key="3">
    <source>
        <dbReference type="EMBL" id="SFC01390.1"/>
    </source>
</evidence>
<dbReference type="Gene3D" id="2.60.120.260">
    <property type="entry name" value="Galactose-binding domain-like"/>
    <property type="match status" value="1"/>
</dbReference>
<dbReference type="STRING" id="927664.SAMN05421780_102275"/>
<evidence type="ECO:0000256" key="1">
    <source>
        <dbReference type="SAM" id="SignalP"/>
    </source>
</evidence>
<feature type="chain" id="PRO_5011606222" evidence="1">
    <location>
        <begin position="20"/>
        <end position="292"/>
    </location>
</feature>
<dbReference type="NCBIfam" id="TIGR04183">
    <property type="entry name" value="Por_Secre_tail"/>
    <property type="match status" value="1"/>
</dbReference>
<sequence length="292" mass="33440">MKKLLFFLAFSLFISDTFAQGVFYNDFDYSFMLQIHRDTISNPNCIWQIGKPNKTIFTEDWHERGLVTDSLNPVPANDTSTFYFGHARNHGGPYGYDLLFDYKLDGDSTDYGKIEVSPDGGAHWVDVLAEDTTYSIYWLYNKPSLKGSTEDWNTFEMNLTAWDMSSNMPISLNTDSILFRFTYITDNGTTPHDGWLIDNIIIYDRLSAVSPRQNNHLISVFPNPVANQLRINSKSNKSQANVQITNIMGEIVYENPFFVGDFIDTRQFPNGLYLLQYSDGDNIATQKFVVSH</sequence>
<evidence type="ECO:0000313" key="4">
    <source>
        <dbReference type="Proteomes" id="UP000199514"/>
    </source>
</evidence>
<protein>
    <submittedName>
        <fullName evidence="3">Por secretion system C-terminal sorting domain-containing protein</fullName>
    </submittedName>
</protein>
<accession>A0A1I1FWN0</accession>
<proteinExistence type="predicted"/>
<dbReference type="Proteomes" id="UP000199514">
    <property type="component" value="Unassembled WGS sequence"/>
</dbReference>
<keyword evidence="4" id="KW-1185">Reference proteome</keyword>
<gene>
    <name evidence="3" type="ORF">SAMN05421780_102275</name>
</gene>
<feature type="signal peptide" evidence="1">
    <location>
        <begin position="1"/>
        <end position="19"/>
    </location>
</feature>
<dbReference type="OrthoDB" id="614750at2"/>